<sequence length="565" mass="59769">MARNIVSRLPFSPHIRPLHAITYLFGVALFSISFLVFLNSSVSFVLTDLLHLSPPIGNIVGTLGFADELVAIFAAPLWGVLSDGPLGTRGVVVSGYAIIFLSLIVFVNVSSVYPGLLLARMLFSVGAAAVATMVSAILPEMTAPAPTPAPLVVLSTTGTTTLRRPPTPPADDEPHVSDPEVPLLTGVQRYPTGKLAGLVGLFTGLGALMALGVFLPLPTHFAAQPGVSREDAVRRAFYSVSLVALAVGVWCLLGLQPPPQSLLPAETQPSVVFLAKQWLWTKVWGGDPAVLSPLPSPRTADTRGEEVGGLVSLTLAIKAGVHDSRISLSYLGGFVARSTSVGISLFIPLFVNHYFVSTGLCKPGADPKQECRRAYILAAELTGVSQLMALCFAPVFGYMTDHPPFGLHRNTPLVASAVVGVLGFSLFGALSSPEPAEHPEVLVYVMMMGVGQIGGIVCSLGIMGRGVVEEDEEDEEDDRDDEEVDEESPLVSRLRRRRTVVGKRRVKGGIAGVYSLCGGAGILALTKLGGLGFDRISVGWPFWMLAGFEGLLALGGMVEGVWGRK</sequence>
<feature type="transmembrane region" description="Helical" evidence="2">
    <location>
        <begin position="540"/>
        <end position="562"/>
    </location>
</feature>
<proteinExistence type="predicted"/>
<feature type="transmembrane region" description="Helical" evidence="2">
    <location>
        <begin position="59"/>
        <end position="81"/>
    </location>
</feature>
<comment type="caution">
    <text evidence="3">The sequence shown here is derived from an EMBL/GenBank/DDBJ whole genome shotgun (WGS) entry which is preliminary data.</text>
</comment>
<keyword evidence="2" id="KW-0472">Membrane</keyword>
<keyword evidence="4" id="KW-1185">Reference proteome</keyword>
<accession>A0ABR3GR92</accession>
<organism evidence="3 4">
    <name type="scientific">Discina gigas</name>
    <dbReference type="NCBI Taxonomy" id="1032678"/>
    <lineage>
        <taxon>Eukaryota</taxon>
        <taxon>Fungi</taxon>
        <taxon>Dikarya</taxon>
        <taxon>Ascomycota</taxon>
        <taxon>Pezizomycotina</taxon>
        <taxon>Pezizomycetes</taxon>
        <taxon>Pezizales</taxon>
        <taxon>Discinaceae</taxon>
        <taxon>Discina</taxon>
    </lineage>
</organism>
<feature type="transmembrane region" description="Helical" evidence="2">
    <location>
        <begin position="506"/>
        <end position="528"/>
    </location>
</feature>
<feature type="region of interest" description="Disordered" evidence="1">
    <location>
        <begin position="469"/>
        <end position="490"/>
    </location>
</feature>
<evidence type="ECO:0000256" key="2">
    <source>
        <dbReference type="SAM" id="Phobius"/>
    </source>
</evidence>
<dbReference type="InterPro" id="IPR036259">
    <property type="entry name" value="MFS_trans_sf"/>
</dbReference>
<dbReference type="PANTHER" id="PTHR23524">
    <property type="entry name" value="TRANSPORTER, PUTATIVE (AFU_ORTHOLOGUE AFUA_8G04850)-RELATED"/>
    <property type="match status" value="1"/>
</dbReference>
<dbReference type="EMBL" id="JBBBZM010000024">
    <property type="protein sequence ID" value="KAL0638247.1"/>
    <property type="molecule type" value="Genomic_DNA"/>
</dbReference>
<dbReference type="Gene3D" id="1.20.1250.20">
    <property type="entry name" value="MFS general substrate transporter like domains"/>
    <property type="match status" value="1"/>
</dbReference>
<feature type="transmembrane region" description="Helical" evidence="2">
    <location>
        <begin position="20"/>
        <end position="39"/>
    </location>
</feature>
<reference evidence="3 4" key="1">
    <citation type="submission" date="2024-02" db="EMBL/GenBank/DDBJ databases">
        <title>Discinaceae phylogenomics.</title>
        <authorList>
            <person name="Dirks A.C."/>
            <person name="James T.Y."/>
        </authorList>
    </citation>
    <scope>NUCLEOTIDE SEQUENCE [LARGE SCALE GENOMIC DNA]</scope>
    <source>
        <strain evidence="3 4">ACD0624</strain>
    </source>
</reference>
<feature type="transmembrane region" description="Helical" evidence="2">
    <location>
        <begin position="334"/>
        <end position="355"/>
    </location>
</feature>
<evidence type="ECO:0008006" key="5">
    <source>
        <dbReference type="Google" id="ProtNLM"/>
    </source>
</evidence>
<evidence type="ECO:0000313" key="4">
    <source>
        <dbReference type="Proteomes" id="UP001447188"/>
    </source>
</evidence>
<feature type="transmembrane region" description="Helical" evidence="2">
    <location>
        <begin position="442"/>
        <end position="463"/>
    </location>
</feature>
<dbReference type="Proteomes" id="UP001447188">
    <property type="component" value="Unassembled WGS sequence"/>
</dbReference>
<protein>
    <recommendedName>
        <fullName evidence="5">MFS general substrate transporter</fullName>
    </recommendedName>
</protein>
<evidence type="ECO:0000256" key="1">
    <source>
        <dbReference type="SAM" id="MobiDB-lite"/>
    </source>
</evidence>
<feature type="transmembrane region" description="Helical" evidence="2">
    <location>
        <begin position="93"/>
        <end position="111"/>
    </location>
</feature>
<dbReference type="PANTHER" id="PTHR23524:SF1">
    <property type="entry name" value="MRH DOMAIN-CONTAINING PROTEIN-RELATED"/>
    <property type="match status" value="1"/>
</dbReference>
<evidence type="ECO:0000313" key="3">
    <source>
        <dbReference type="EMBL" id="KAL0638247.1"/>
    </source>
</evidence>
<feature type="transmembrane region" description="Helical" evidence="2">
    <location>
        <begin position="375"/>
        <end position="399"/>
    </location>
</feature>
<feature type="compositionally biased region" description="Acidic residues" evidence="1">
    <location>
        <begin position="469"/>
        <end position="488"/>
    </location>
</feature>
<keyword evidence="2" id="KW-1133">Transmembrane helix</keyword>
<feature type="transmembrane region" description="Helical" evidence="2">
    <location>
        <begin position="195"/>
        <end position="216"/>
    </location>
</feature>
<dbReference type="SUPFAM" id="SSF103473">
    <property type="entry name" value="MFS general substrate transporter"/>
    <property type="match status" value="2"/>
</dbReference>
<gene>
    <name evidence="3" type="ORF">Q9L58_002703</name>
</gene>
<feature type="transmembrane region" description="Helical" evidence="2">
    <location>
        <begin position="117"/>
        <end position="138"/>
    </location>
</feature>
<name>A0ABR3GR92_9PEZI</name>
<keyword evidence="2" id="KW-0812">Transmembrane</keyword>
<feature type="transmembrane region" description="Helical" evidence="2">
    <location>
        <begin position="236"/>
        <end position="255"/>
    </location>
</feature>